<dbReference type="InterPro" id="IPR036390">
    <property type="entry name" value="WH_DNA-bd_sf"/>
</dbReference>
<evidence type="ECO:0000313" key="14">
    <source>
        <dbReference type="Proteomes" id="UP000077684"/>
    </source>
</evidence>
<feature type="compositionally biased region" description="Gly residues" evidence="10">
    <location>
        <begin position="176"/>
        <end position="193"/>
    </location>
</feature>
<keyword evidence="7" id="KW-0539">Nucleus</keyword>
<evidence type="ECO:0000313" key="13">
    <source>
        <dbReference type="EMBL" id="KAE8253508.1"/>
    </source>
</evidence>
<sequence>MDVDTAHSSPHASGSGANAGASSSTTADHLPFTLAHEAELDDDDVPDEDLDTSSGKHQLWLVKVPAYLMNEWNRVKVPDVRLGTVRVYDELDASGKQRMELLLPPDWQSGTAPITSTTPTSHKRKASEDSKPSSSSSATTFGNLPKVFDLKLAPYDAAGANLYAFREQWEGAGAGAGAGGGEVGGEGGNGEGSSQGRAGTPADLRAKKRPRVTTALIGCVANETHIQAKVDPKGGVAPEIRQQLRRRRAEAEKKRSIQMLDADEGTANMLASGVNVGLLKSRFGKFQIAKTSGTSKTLEKRARMPKNELLDMLWPLFESQTHLRLKQIAERVHQPEAYLRDVLGEVADLHKRGPYAGHYSVKAEFQSALGGGRGGSAGAGGEGEQGADGGGGVGGDEAGEGGGDGDGDGGDEEFEEVA</sequence>
<evidence type="ECO:0000256" key="9">
    <source>
        <dbReference type="ARBA" id="ARBA00081863"/>
    </source>
</evidence>
<dbReference type="AlphaFoldDB" id="A0A8X7MXP9"/>
<dbReference type="InterPro" id="IPR040504">
    <property type="entry name" value="TFIIF_beta_N"/>
</dbReference>
<feature type="compositionally biased region" description="Gly residues" evidence="10">
    <location>
        <begin position="372"/>
        <end position="396"/>
    </location>
</feature>
<dbReference type="SUPFAM" id="SSF46785">
    <property type="entry name" value="Winged helix' DNA-binding domain"/>
    <property type="match status" value="1"/>
</dbReference>
<comment type="subcellular location">
    <subcellularLocation>
        <location evidence="1">Nucleus</location>
    </subcellularLocation>
</comment>
<feature type="compositionally biased region" description="Acidic residues" evidence="10">
    <location>
        <begin position="397"/>
        <end position="418"/>
    </location>
</feature>
<feature type="domain" description="TFIIF beta subunit HTH" evidence="11">
    <location>
        <begin position="302"/>
        <end position="366"/>
    </location>
</feature>
<evidence type="ECO:0000256" key="2">
    <source>
        <dbReference type="ARBA" id="ARBA00009543"/>
    </source>
</evidence>
<evidence type="ECO:0000259" key="12">
    <source>
        <dbReference type="Pfam" id="PF17683"/>
    </source>
</evidence>
<dbReference type="GO" id="GO:0006367">
    <property type="term" value="P:transcription initiation at RNA polymerase II promoter"/>
    <property type="evidence" value="ECO:0007669"/>
    <property type="project" value="InterPro"/>
</dbReference>
<evidence type="ECO:0000256" key="1">
    <source>
        <dbReference type="ARBA" id="ARBA00004123"/>
    </source>
</evidence>
<evidence type="ECO:0000259" key="11">
    <source>
        <dbReference type="Pfam" id="PF02270"/>
    </source>
</evidence>
<dbReference type="InterPro" id="IPR011039">
    <property type="entry name" value="TFIIF_interaction"/>
</dbReference>
<evidence type="ECO:0000256" key="7">
    <source>
        <dbReference type="ARBA" id="ARBA00023242"/>
    </source>
</evidence>
<dbReference type="Proteomes" id="UP000077684">
    <property type="component" value="Unassembled WGS sequence"/>
</dbReference>
<feature type="domain" description="TFIIF beta subunit N-terminal" evidence="12">
    <location>
        <begin position="57"/>
        <end position="227"/>
    </location>
</feature>
<proteinExistence type="inferred from homology"/>
<dbReference type="Pfam" id="PF02270">
    <property type="entry name" value="TFIIF_beta"/>
    <property type="match status" value="1"/>
</dbReference>
<accession>A0A8X7MXP9</accession>
<feature type="region of interest" description="Disordered" evidence="10">
    <location>
        <begin position="176"/>
        <end position="202"/>
    </location>
</feature>
<dbReference type="InterPro" id="IPR036388">
    <property type="entry name" value="WH-like_DNA-bd_sf"/>
</dbReference>
<evidence type="ECO:0000256" key="6">
    <source>
        <dbReference type="ARBA" id="ARBA00023163"/>
    </source>
</evidence>
<keyword evidence="5" id="KW-0238">DNA-binding</keyword>
<comment type="caution">
    <text evidence="13">The sequence shown here is derived from an EMBL/GenBank/DDBJ whole genome shotgun (WGS) entry which is preliminary data.</text>
</comment>
<evidence type="ECO:0000256" key="5">
    <source>
        <dbReference type="ARBA" id="ARBA00023125"/>
    </source>
</evidence>
<reference evidence="13" key="1">
    <citation type="submission" date="2016-04" db="EMBL/GenBank/DDBJ databases">
        <authorList>
            <person name="Nguyen H.D."/>
            <person name="Samba Siva P."/>
            <person name="Cullis J."/>
            <person name="Levesque C.A."/>
            <person name="Hambleton S."/>
        </authorList>
    </citation>
    <scope>NUCLEOTIDE SEQUENCE</scope>
    <source>
        <strain evidence="13">DAOMC 236426</strain>
    </source>
</reference>
<dbReference type="FunFam" id="1.10.10.10:FF:000035">
    <property type="entry name" value="General transcription factor IIF subunit 2"/>
    <property type="match status" value="1"/>
</dbReference>
<evidence type="ECO:0000256" key="4">
    <source>
        <dbReference type="ARBA" id="ARBA00023015"/>
    </source>
</evidence>
<dbReference type="SUPFAM" id="SSF50916">
    <property type="entry name" value="Rap30/74 interaction domains"/>
    <property type="match status" value="1"/>
</dbReference>
<evidence type="ECO:0000256" key="8">
    <source>
        <dbReference type="ARBA" id="ARBA00081473"/>
    </source>
</evidence>
<name>A0A8X7MXP9_9BASI</name>
<dbReference type="PANTHER" id="PTHR10445">
    <property type="entry name" value="GENERAL TRANSCRIPTION FACTOR IIF SUBUNIT 2"/>
    <property type="match status" value="1"/>
</dbReference>
<dbReference type="GO" id="GO:0003677">
    <property type="term" value="F:DNA binding"/>
    <property type="evidence" value="ECO:0007669"/>
    <property type="project" value="UniProtKB-KW"/>
</dbReference>
<feature type="compositionally biased region" description="Low complexity" evidence="10">
    <location>
        <begin position="1"/>
        <end position="27"/>
    </location>
</feature>
<gene>
    <name evidence="13" type="ORF">A4X06_0g1400</name>
</gene>
<feature type="compositionally biased region" description="Polar residues" evidence="10">
    <location>
        <begin position="108"/>
        <end position="120"/>
    </location>
</feature>
<reference evidence="13" key="2">
    <citation type="journal article" date="2019" name="IMA Fungus">
        <title>Genome sequencing and comparison of five Tilletia species to identify candidate genes for the detection of regulated species infecting wheat.</title>
        <authorList>
            <person name="Nguyen H.D.T."/>
            <person name="Sultana T."/>
            <person name="Kesanakurti P."/>
            <person name="Hambleton S."/>
        </authorList>
    </citation>
    <scope>NUCLEOTIDE SEQUENCE</scope>
    <source>
        <strain evidence="13">DAOMC 236426</strain>
    </source>
</reference>
<feature type="region of interest" description="Disordered" evidence="10">
    <location>
        <begin position="1"/>
        <end position="28"/>
    </location>
</feature>
<dbReference type="GO" id="GO:0005674">
    <property type="term" value="C:transcription factor TFIIF complex"/>
    <property type="evidence" value="ECO:0007669"/>
    <property type="project" value="InterPro"/>
</dbReference>
<dbReference type="EMBL" id="LWDE02000089">
    <property type="protein sequence ID" value="KAE8253508.1"/>
    <property type="molecule type" value="Genomic_DNA"/>
</dbReference>
<evidence type="ECO:0000256" key="3">
    <source>
        <dbReference type="ARBA" id="ARBA00021453"/>
    </source>
</evidence>
<dbReference type="Pfam" id="PF17683">
    <property type="entry name" value="TFIIF_beta_N"/>
    <property type="match status" value="1"/>
</dbReference>
<feature type="region of interest" description="Disordered" evidence="10">
    <location>
        <begin position="103"/>
        <end position="140"/>
    </location>
</feature>
<keyword evidence="4" id="KW-0805">Transcription regulation</keyword>
<organism evidence="13 14">
    <name type="scientific">Tilletia controversa</name>
    <name type="common">dwarf bunt fungus</name>
    <dbReference type="NCBI Taxonomy" id="13291"/>
    <lineage>
        <taxon>Eukaryota</taxon>
        <taxon>Fungi</taxon>
        <taxon>Dikarya</taxon>
        <taxon>Basidiomycota</taxon>
        <taxon>Ustilaginomycotina</taxon>
        <taxon>Exobasidiomycetes</taxon>
        <taxon>Tilletiales</taxon>
        <taxon>Tilletiaceae</taxon>
        <taxon>Tilletia</taxon>
    </lineage>
</organism>
<dbReference type="InterPro" id="IPR040450">
    <property type="entry name" value="TFIIF_beta_HTH"/>
</dbReference>
<dbReference type="Gene3D" id="1.10.10.10">
    <property type="entry name" value="Winged helix-like DNA-binding domain superfamily/Winged helix DNA-binding domain"/>
    <property type="match status" value="1"/>
</dbReference>
<keyword evidence="6" id="KW-0804">Transcription</keyword>
<protein>
    <recommendedName>
        <fullName evidence="3">Transcription initiation factor IIF subunit beta</fullName>
    </recommendedName>
    <alternativeName>
        <fullName evidence="9">TFIIF medium subunit</fullName>
    </alternativeName>
    <alternativeName>
        <fullName evidence="8">TFIIF-beta</fullName>
    </alternativeName>
</protein>
<evidence type="ECO:0000256" key="10">
    <source>
        <dbReference type="SAM" id="MobiDB-lite"/>
    </source>
</evidence>
<dbReference type="InterPro" id="IPR003196">
    <property type="entry name" value="TFIIF_beta"/>
</dbReference>
<comment type="similarity">
    <text evidence="2">Belongs to the TFIIF beta subunit family.</text>
</comment>
<keyword evidence="14" id="KW-1185">Reference proteome</keyword>
<feature type="region of interest" description="Disordered" evidence="10">
    <location>
        <begin position="372"/>
        <end position="418"/>
    </location>
</feature>
<dbReference type="PANTHER" id="PTHR10445:SF0">
    <property type="entry name" value="GENERAL TRANSCRIPTION FACTOR IIF SUBUNIT 2"/>
    <property type="match status" value="1"/>
</dbReference>